<dbReference type="EMBL" id="LEKT01000032">
    <property type="protein sequence ID" value="KMO86137.1"/>
    <property type="molecule type" value="Genomic_DNA"/>
</dbReference>
<organism evidence="1 2">
    <name type="scientific">Megasphaera cerevisiae DSM 20462</name>
    <dbReference type="NCBI Taxonomy" id="1122219"/>
    <lineage>
        <taxon>Bacteria</taxon>
        <taxon>Bacillati</taxon>
        <taxon>Bacillota</taxon>
        <taxon>Negativicutes</taxon>
        <taxon>Veillonellales</taxon>
        <taxon>Veillonellaceae</taxon>
        <taxon>Megasphaera</taxon>
    </lineage>
</organism>
<dbReference type="InterPro" id="IPR025191">
    <property type="entry name" value="DUF4125"/>
</dbReference>
<dbReference type="PATRIC" id="fig|1122219.3.peg.1782"/>
<dbReference type="RefSeq" id="WP_048514660.1">
    <property type="nucleotide sequence ID" value="NZ_FUXD01000032.1"/>
</dbReference>
<dbReference type="OrthoDB" id="5387164at2"/>
<protein>
    <recommendedName>
        <fullName evidence="3">DUF4125 domain-containing protein</fullName>
    </recommendedName>
</protein>
<comment type="caution">
    <text evidence="1">The sequence shown here is derived from an EMBL/GenBank/DDBJ whole genome shotgun (WGS) entry which is preliminary data.</text>
</comment>
<evidence type="ECO:0008006" key="3">
    <source>
        <dbReference type="Google" id="ProtNLM"/>
    </source>
</evidence>
<gene>
    <name evidence="1" type="ORF">AB840_09800</name>
</gene>
<evidence type="ECO:0000313" key="1">
    <source>
        <dbReference type="EMBL" id="KMO86137.1"/>
    </source>
</evidence>
<dbReference type="Pfam" id="PF13526">
    <property type="entry name" value="DUF4125"/>
    <property type="match status" value="1"/>
</dbReference>
<name>A0A0J6WWE8_9FIRM</name>
<proteinExistence type="predicted"/>
<dbReference type="AlphaFoldDB" id="A0A0J6WWE8"/>
<evidence type="ECO:0000313" key="2">
    <source>
        <dbReference type="Proteomes" id="UP000036503"/>
    </source>
</evidence>
<dbReference type="InParanoid" id="A0A0J6WWE8"/>
<reference evidence="1 2" key="1">
    <citation type="submission" date="2015-06" db="EMBL/GenBank/DDBJ databases">
        <title>Draft genome sequence of beer spoilage bacterium Megasphaera cerevisiae type strain 20462.</title>
        <authorList>
            <person name="Kutumbaka K."/>
            <person name="Pasmowitz J."/>
            <person name="Mategko J."/>
            <person name="Reyes D."/>
            <person name="Friedrich A."/>
            <person name="Han S."/>
            <person name="Martens-Habbena W."/>
            <person name="Neal-McKinney J."/>
            <person name="Janagama H.K."/>
            <person name="Nadala C."/>
            <person name="Samadpour M."/>
        </authorList>
    </citation>
    <scope>NUCLEOTIDE SEQUENCE [LARGE SCALE GENOMIC DNA]</scope>
    <source>
        <strain evidence="1 2">DSM 20462</strain>
    </source>
</reference>
<sequence length="203" mass="23468">MTDLPTSKEDLIAKLIHMEWDMFTAVHNTAGRALCQDDKKTFLIMRTSQFMAWDVPTLCRYYCDVYDAKIHQHNLMTDKYGYMMETTHPAEYAAIKNELPAISMEKRQMIYQILRQQRHWLEATAGAYPNILRSGRPIRQSQAAKGDTAFETYTQGELMTYSIDTLNALWAHMQSLKAKGRNLNEEILQYTAKLYGLNGIAEL</sequence>
<keyword evidence="2" id="KW-1185">Reference proteome</keyword>
<dbReference type="Proteomes" id="UP000036503">
    <property type="component" value="Unassembled WGS sequence"/>
</dbReference>
<accession>A0A0J6WWE8</accession>